<dbReference type="EMBL" id="BAAACW010000029">
    <property type="protein sequence ID" value="GAA0354941.1"/>
    <property type="molecule type" value="Genomic_DNA"/>
</dbReference>
<evidence type="ECO:0000313" key="3">
    <source>
        <dbReference type="EMBL" id="GAA0354941.1"/>
    </source>
</evidence>
<accession>A0ABP3GW41</accession>
<keyword evidence="4" id="KW-1185">Reference proteome</keyword>
<dbReference type="SUPFAM" id="SSF161187">
    <property type="entry name" value="YfgJ-like"/>
    <property type="match status" value="1"/>
</dbReference>
<dbReference type="SUPFAM" id="SSF53271">
    <property type="entry name" value="PRTase-like"/>
    <property type="match status" value="1"/>
</dbReference>
<dbReference type="InterPro" id="IPR029057">
    <property type="entry name" value="PRTase-like"/>
</dbReference>
<dbReference type="InterPro" id="IPR000836">
    <property type="entry name" value="PRTase_dom"/>
</dbReference>
<keyword evidence="3" id="KW-0808">Transferase</keyword>
<dbReference type="GO" id="GO:0016757">
    <property type="term" value="F:glycosyltransferase activity"/>
    <property type="evidence" value="ECO:0007669"/>
    <property type="project" value="UniProtKB-KW"/>
</dbReference>
<dbReference type="Proteomes" id="UP001501166">
    <property type="component" value="Unassembled WGS sequence"/>
</dbReference>
<evidence type="ECO:0000259" key="2">
    <source>
        <dbReference type="Pfam" id="PF00156"/>
    </source>
</evidence>
<dbReference type="RefSeq" id="WP_343753667.1">
    <property type="nucleotide sequence ID" value="NZ_BAAACW010000029.1"/>
</dbReference>
<comment type="caution">
    <text evidence="3">The sequence shown here is derived from an EMBL/GenBank/DDBJ whole genome shotgun (WGS) entry which is preliminary data.</text>
</comment>
<dbReference type="Pfam" id="PF00156">
    <property type="entry name" value="Pribosyltran"/>
    <property type="match status" value="1"/>
</dbReference>
<gene>
    <name evidence="3" type="ORF">GCM10008932_04910</name>
</gene>
<evidence type="ECO:0000256" key="1">
    <source>
        <dbReference type="ARBA" id="ARBA00008007"/>
    </source>
</evidence>
<dbReference type="CDD" id="cd06223">
    <property type="entry name" value="PRTases_typeI"/>
    <property type="match status" value="1"/>
</dbReference>
<dbReference type="PANTHER" id="PTHR47505:SF1">
    <property type="entry name" value="DNA UTILIZATION PROTEIN YHGH"/>
    <property type="match status" value="1"/>
</dbReference>
<sequence>MNHCLWCQEALDHTYTFFELLVYDRPQSPICDFCRSQLDSLKETIHCEGCGRKQAHSSYCSDCLEWAKVYPNKNFHHTALFTYNAFAKEYMEKFKILGDCELAGLLSRDLYGACKEKGKEALFVPIPISDRSREARGFNQSELLLQKAHIPYMRLLKNQSKEEKQSKKDKRERMATAQPFEVDAEGISILSGKKVVIVDDIYTTGRTLFHASDSLRPYGPSTIETLSLFR</sequence>
<evidence type="ECO:0000313" key="4">
    <source>
        <dbReference type="Proteomes" id="UP001501166"/>
    </source>
</evidence>
<proteinExistence type="inferred from homology"/>
<dbReference type="InterPro" id="IPR051910">
    <property type="entry name" value="ComF/GntX_DNA_util-trans"/>
</dbReference>
<feature type="domain" description="Phosphoribosyltransferase" evidence="2">
    <location>
        <begin position="146"/>
        <end position="229"/>
    </location>
</feature>
<name>A0ABP3GW41_9LACT</name>
<dbReference type="PANTHER" id="PTHR47505">
    <property type="entry name" value="DNA UTILIZATION PROTEIN YHGH"/>
    <property type="match status" value="1"/>
</dbReference>
<comment type="similarity">
    <text evidence="1">Belongs to the ComF/GntX family.</text>
</comment>
<dbReference type="Gene3D" id="3.40.50.2020">
    <property type="match status" value="1"/>
</dbReference>
<reference evidence="4" key="1">
    <citation type="journal article" date="2019" name="Int. J. Syst. Evol. Microbiol.">
        <title>The Global Catalogue of Microorganisms (GCM) 10K type strain sequencing project: providing services to taxonomists for standard genome sequencing and annotation.</title>
        <authorList>
            <consortium name="The Broad Institute Genomics Platform"/>
            <consortium name="The Broad Institute Genome Sequencing Center for Infectious Disease"/>
            <person name="Wu L."/>
            <person name="Ma J."/>
        </authorList>
    </citation>
    <scope>NUCLEOTIDE SEQUENCE [LARGE SCALE GENOMIC DNA]</scope>
    <source>
        <strain evidence="4">JCM 12662</strain>
    </source>
</reference>
<keyword evidence="3" id="KW-0328">Glycosyltransferase</keyword>
<organism evidence="3 4">
    <name type="scientific">Alkalibacterium iburiense</name>
    <dbReference type="NCBI Taxonomy" id="290589"/>
    <lineage>
        <taxon>Bacteria</taxon>
        <taxon>Bacillati</taxon>
        <taxon>Bacillota</taxon>
        <taxon>Bacilli</taxon>
        <taxon>Lactobacillales</taxon>
        <taxon>Carnobacteriaceae</taxon>
        <taxon>Alkalibacterium</taxon>
    </lineage>
</organism>
<protein>
    <submittedName>
        <fullName evidence="3">Phosphoribosyltransferase family protein</fullName>
    </submittedName>
</protein>